<feature type="region of interest" description="Disordered" evidence="1">
    <location>
        <begin position="118"/>
        <end position="246"/>
    </location>
</feature>
<feature type="compositionally biased region" description="Low complexity" evidence="1">
    <location>
        <begin position="985"/>
        <end position="994"/>
    </location>
</feature>
<feature type="region of interest" description="Disordered" evidence="1">
    <location>
        <begin position="698"/>
        <end position="730"/>
    </location>
</feature>
<feature type="region of interest" description="Disordered" evidence="1">
    <location>
        <begin position="1"/>
        <end position="89"/>
    </location>
</feature>
<feature type="region of interest" description="Disordered" evidence="1">
    <location>
        <begin position="1285"/>
        <end position="1317"/>
    </location>
</feature>
<evidence type="ECO:0000313" key="3">
    <source>
        <dbReference type="Proteomes" id="UP000283269"/>
    </source>
</evidence>
<dbReference type="Proteomes" id="UP000283269">
    <property type="component" value="Unassembled WGS sequence"/>
</dbReference>
<feature type="region of interest" description="Disordered" evidence="1">
    <location>
        <begin position="1093"/>
        <end position="1123"/>
    </location>
</feature>
<keyword evidence="3" id="KW-1185">Reference proteome</keyword>
<feature type="compositionally biased region" description="Low complexity" evidence="1">
    <location>
        <begin position="180"/>
        <end position="201"/>
    </location>
</feature>
<dbReference type="OrthoDB" id="3258279at2759"/>
<feature type="compositionally biased region" description="Acidic residues" evidence="1">
    <location>
        <begin position="708"/>
        <end position="724"/>
    </location>
</feature>
<feature type="compositionally biased region" description="Pro residues" evidence="1">
    <location>
        <begin position="409"/>
        <end position="418"/>
    </location>
</feature>
<gene>
    <name evidence="2" type="ORF">CVT25_014417</name>
</gene>
<dbReference type="InParanoid" id="A0A409XAH6"/>
<sequence length="1317" mass="144916">MAENKRPYGRVSTIDNYNNNNSDNNGFDNNDNWNFNNGNRSRTPNQNENENEGRSEKRVDFASLSARKPNAKKKAGGKGKANKILSSPMKPRNVLESAVRHGAEENMALVVEVDTQRMQLISPPPEETLRRNPRLSGQFTPSLLADSYPHSPPRVSTSVSATTKRKRERAQQNTRRTDATADSSMTTDHEQQYLIQQQEQQTPNPKPRKQGRREHARMASMDSPTRPPASSSYGGENPPTTPTRPRRVLFQSPHAANPDADWIPPAPILSLSSTPATATARRAVLGARSSRRSVTPIPPYEPPKDVFTPPKEVYMPAMKISTRSLKKRSPTTASKKSKAKTNLRIVTTQVKQEIPDDIDLMAPMPPPSPSDDPLLLSGPPEPIIDSSPLRETVSRRRSVSVQAETEPEVLPPSSPEPPLDSEDMHAVHAFDFGFGANASTDMDTEGDSVMQMDPRDEDVAPVRLFDLDDFPSGSGGWSDSDDDMEVPARAKESGKDMAKAVERDEEGEGEYTGKWRMMKIRTKLDPPSSATRVRMEDWGRPISPFPKDAKLGLVEDEEEGQDAVAVQEEDAREEEEVRRMSVEPEEEQISPPVAADQEEDEEEEREVRQMSIEFEEDEQEHDASNGEIDISEFTRAVVDDAAPLAREPSPTPTIVDRWASKNVFDFSSIDSPEAGPSNCSMVAVSPSALEVALADNDTSMQDVSAERQDDDDGDDGDSSADDEPGFVKITSADPRAAARAAAILKQHDYECYTKIAMKKQRRASHSAVGDLAKASRRRNVMHAGISRSSAKNRRSTLAMGVIGDQVFIPGTPVMTLPELLQEAEAQVGHEIEQSPRPGSVSQVWNARARLEAVGQRDPFKTPMVDRKSKSVVVGESSRDGHIFAHHDDGERAWTKEEWKQLDACFTDERLYVGSTLEGAGEDTLAPVDMISIDDVVDRLIAFIGGQDVVQSYGDAWSRDNLLERARALQRKQRAGKVAPPTTPRSSSSFSFSLSPVAATETSPVALGGSHRIPTMEVPDFTPLGRRAGPPPRRSRAVLPTPVVHEAPFSNLPLEKESQRSSKKIPATLLAPRYSHLLEEAIAISQDGEFHPAQYEERDSGQESAGSSLGSDSQSFDHSQSDVDISQDSLEGIPDAVKTPDVRVKQNPPNSTLGKRVKGFLFSYLPTLSAKVPASLPPRKLTMRQPGLPLPPLEVLGKPRGPVTTPARPPLPKIKPPKELVQLHPAPPIQKSVLPRVAKPKRLVELHHLSPPPEQPIVSAASFVRPRRSSGSSVKDLVKGFEEMRKTEKANSGGIKRVKSIGDLNRKPTEQVRPRWRL</sequence>
<name>A0A409XAH6_PSICY</name>
<evidence type="ECO:0000256" key="1">
    <source>
        <dbReference type="SAM" id="MobiDB-lite"/>
    </source>
</evidence>
<feature type="compositionally biased region" description="Basic residues" evidence="1">
    <location>
        <begin position="69"/>
        <end position="81"/>
    </location>
</feature>
<feature type="region of interest" description="Disordered" evidence="1">
    <location>
        <begin position="970"/>
        <end position="1041"/>
    </location>
</feature>
<feature type="region of interest" description="Disordered" evidence="1">
    <location>
        <begin position="1178"/>
        <end position="1200"/>
    </location>
</feature>
<organism evidence="2 3">
    <name type="scientific">Psilocybe cyanescens</name>
    <dbReference type="NCBI Taxonomy" id="93625"/>
    <lineage>
        <taxon>Eukaryota</taxon>
        <taxon>Fungi</taxon>
        <taxon>Dikarya</taxon>
        <taxon>Basidiomycota</taxon>
        <taxon>Agaricomycotina</taxon>
        <taxon>Agaricomycetes</taxon>
        <taxon>Agaricomycetidae</taxon>
        <taxon>Agaricales</taxon>
        <taxon>Agaricineae</taxon>
        <taxon>Strophariaceae</taxon>
        <taxon>Psilocybe</taxon>
    </lineage>
</organism>
<feature type="compositionally biased region" description="Low complexity" evidence="1">
    <location>
        <begin position="1103"/>
        <end position="1123"/>
    </location>
</feature>
<protein>
    <submittedName>
        <fullName evidence="2">Uncharacterized protein</fullName>
    </submittedName>
</protein>
<proteinExistence type="predicted"/>
<feature type="region of interest" description="Disordered" evidence="1">
    <location>
        <begin position="358"/>
        <end position="422"/>
    </location>
</feature>
<comment type="caution">
    <text evidence="2">The sequence shown here is derived from an EMBL/GenBank/DDBJ whole genome shotgun (WGS) entry which is preliminary data.</text>
</comment>
<feature type="region of interest" description="Disordered" evidence="1">
    <location>
        <begin position="466"/>
        <end position="632"/>
    </location>
</feature>
<feature type="compositionally biased region" description="Basic and acidic residues" evidence="1">
    <location>
        <begin position="51"/>
        <end position="60"/>
    </location>
</feature>
<feature type="compositionally biased region" description="Basic residues" evidence="1">
    <location>
        <begin position="206"/>
        <end position="215"/>
    </location>
</feature>
<feature type="compositionally biased region" description="Low complexity" evidence="1">
    <location>
        <begin position="15"/>
        <end position="39"/>
    </location>
</feature>
<feature type="compositionally biased region" description="Basic and acidic residues" evidence="1">
    <location>
        <begin position="486"/>
        <end position="502"/>
    </location>
</feature>
<feature type="region of interest" description="Disordered" evidence="1">
    <location>
        <begin position="285"/>
        <end position="309"/>
    </location>
</feature>
<feature type="compositionally biased region" description="Acidic residues" evidence="1">
    <location>
        <begin position="554"/>
        <end position="574"/>
    </location>
</feature>
<accession>A0A409XAH6</accession>
<feature type="compositionally biased region" description="Basic and acidic residues" evidence="1">
    <location>
        <begin position="1303"/>
        <end position="1317"/>
    </location>
</feature>
<dbReference type="STRING" id="93625.A0A409XAH6"/>
<reference evidence="2 3" key="1">
    <citation type="journal article" date="2018" name="Evol. Lett.">
        <title>Horizontal gene cluster transfer increased hallucinogenic mushroom diversity.</title>
        <authorList>
            <person name="Reynolds H.T."/>
            <person name="Vijayakumar V."/>
            <person name="Gluck-Thaler E."/>
            <person name="Korotkin H.B."/>
            <person name="Matheny P.B."/>
            <person name="Slot J.C."/>
        </authorList>
    </citation>
    <scope>NUCLEOTIDE SEQUENCE [LARGE SCALE GENOMIC DNA]</scope>
    <source>
        <strain evidence="2 3">2631</strain>
    </source>
</reference>
<evidence type="ECO:0000313" key="2">
    <source>
        <dbReference type="EMBL" id="PPQ87730.1"/>
    </source>
</evidence>
<dbReference type="EMBL" id="NHYD01002223">
    <property type="protein sequence ID" value="PPQ87730.1"/>
    <property type="molecule type" value="Genomic_DNA"/>
</dbReference>